<dbReference type="InterPro" id="IPR001206">
    <property type="entry name" value="Diacylglycerol_kinase_cat_dom"/>
</dbReference>
<dbReference type="InterPro" id="IPR016064">
    <property type="entry name" value="NAD/diacylglycerol_kinase_sf"/>
</dbReference>
<dbReference type="Pfam" id="PF00781">
    <property type="entry name" value="DAGK_cat"/>
    <property type="match status" value="1"/>
</dbReference>
<accession>U2V6Y6</accession>
<evidence type="ECO:0000256" key="6">
    <source>
        <dbReference type="ARBA" id="ARBA00022840"/>
    </source>
</evidence>
<keyword evidence="7" id="KW-0594">Phospholipid biosynthesis</keyword>
<dbReference type="Gene3D" id="3.40.50.10330">
    <property type="entry name" value="Probable inorganic polyphosphate/atp-NAD kinase, domain 1"/>
    <property type="match status" value="1"/>
</dbReference>
<comment type="caution">
    <text evidence="10">The sequence shown here is derived from an EMBL/GenBank/DDBJ whole genome shotgun (WGS) entry which is preliminary data.</text>
</comment>
<keyword evidence="5 10" id="KW-0418">Kinase</keyword>
<dbReference type="AlphaFoldDB" id="U2V6Y6"/>
<evidence type="ECO:0000313" key="10">
    <source>
        <dbReference type="EMBL" id="ERL08391.1"/>
    </source>
</evidence>
<dbReference type="GO" id="GO:0005886">
    <property type="term" value="C:plasma membrane"/>
    <property type="evidence" value="ECO:0007669"/>
    <property type="project" value="TreeGrafter"/>
</dbReference>
<feature type="domain" description="DAGKc" evidence="9">
    <location>
        <begin position="1"/>
        <end position="124"/>
    </location>
</feature>
<dbReference type="GO" id="GO:0005524">
    <property type="term" value="F:ATP binding"/>
    <property type="evidence" value="ECO:0007669"/>
    <property type="project" value="UniProtKB-KW"/>
</dbReference>
<protein>
    <submittedName>
        <fullName evidence="10">Diacylglycerol kinase</fullName>
    </submittedName>
</protein>
<comment type="similarity">
    <text evidence="2">Belongs to the diacylglycerol/lipid kinase family.</text>
</comment>
<dbReference type="InterPro" id="IPR017438">
    <property type="entry name" value="ATP-NAD_kinase_N"/>
</dbReference>
<comment type="cofactor">
    <cofactor evidence="1">
        <name>Mg(2+)</name>
        <dbReference type="ChEBI" id="CHEBI:18420"/>
    </cofactor>
</comment>
<dbReference type="Gene3D" id="2.60.200.40">
    <property type="match status" value="1"/>
</dbReference>
<proteinExistence type="inferred from homology"/>
<keyword evidence="3" id="KW-0808">Transferase</keyword>
<dbReference type="SMART" id="SM00046">
    <property type="entry name" value="DAGKc"/>
    <property type="match status" value="1"/>
</dbReference>
<dbReference type="PANTHER" id="PTHR12358">
    <property type="entry name" value="SPHINGOSINE KINASE"/>
    <property type="match status" value="1"/>
</dbReference>
<evidence type="ECO:0000256" key="7">
    <source>
        <dbReference type="ARBA" id="ARBA00023209"/>
    </source>
</evidence>
<dbReference type="PANTHER" id="PTHR12358:SF106">
    <property type="entry name" value="LIPID KINASE YEGS"/>
    <property type="match status" value="1"/>
</dbReference>
<evidence type="ECO:0000313" key="11">
    <source>
        <dbReference type="Proteomes" id="UP000016638"/>
    </source>
</evidence>
<reference evidence="10 11" key="1">
    <citation type="submission" date="2013-08" db="EMBL/GenBank/DDBJ databases">
        <authorList>
            <person name="Durkin A.S."/>
            <person name="Haft D.R."/>
            <person name="McCorrison J."/>
            <person name="Torralba M."/>
            <person name="Gillis M."/>
            <person name="Haft D.H."/>
            <person name="Methe B."/>
            <person name="Sutton G."/>
            <person name="Nelson K.E."/>
        </authorList>
    </citation>
    <scope>NUCLEOTIDE SEQUENCE [LARGE SCALE GENOMIC DNA]</scope>
    <source>
        <strain evidence="10 11">F0195</strain>
    </source>
</reference>
<keyword evidence="11" id="KW-1185">Reference proteome</keyword>
<keyword evidence="6" id="KW-0067">ATP-binding</keyword>
<evidence type="ECO:0000256" key="8">
    <source>
        <dbReference type="ARBA" id="ARBA00023264"/>
    </source>
</evidence>
<keyword evidence="4" id="KW-0547">Nucleotide-binding</keyword>
<evidence type="ECO:0000259" key="9">
    <source>
        <dbReference type="PROSITE" id="PS50146"/>
    </source>
</evidence>
<evidence type="ECO:0000256" key="5">
    <source>
        <dbReference type="ARBA" id="ARBA00022777"/>
    </source>
</evidence>
<sequence>MRSLIVHNNRSGFGSDAIFEFERFLVRPGDECVLRVLDEGEAIEHALRDASSFDLVILSGGDGTVANALDALAGRDIPTCIFPSGTANLLFANLGNAMEPQAMAHACHELTCFRGDLGTMSWHTDGGSDHARGFALMAGMGFDAQLMRAALPNKRRMGEAAYFAAAFSNLHPTMLHFTIDCDGTVCERDGISCMVANNAMMQGEIEIVSDCRMDDGKLDVIVLEASEAAGLLRPIFAGVLDRTGKSIGRPHIEHFRGRRISVQSDSSMPMQIDGEVIEGCTHGFSAQVRPASTRLTIDHASPYHTSARLVRGTVDVHGGR</sequence>
<dbReference type="EMBL" id="AWEZ01000045">
    <property type="protein sequence ID" value="ERL08391.1"/>
    <property type="molecule type" value="Genomic_DNA"/>
</dbReference>
<dbReference type="InterPro" id="IPR050187">
    <property type="entry name" value="Lipid_Phosphate_FormReg"/>
</dbReference>
<dbReference type="GO" id="GO:0016301">
    <property type="term" value="F:kinase activity"/>
    <property type="evidence" value="ECO:0007669"/>
    <property type="project" value="UniProtKB-KW"/>
</dbReference>
<keyword evidence="7" id="KW-0443">Lipid metabolism</keyword>
<dbReference type="SUPFAM" id="SSF111331">
    <property type="entry name" value="NAD kinase/diacylglycerol kinase-like"/>
    <property type="match status" value="1"/>
</dbReference>
<dbReference type="OrthoDB" id="3171056at2"/>
<evidence type="ECO:0000256" key="2">
    <source>
        <dbReference type="ARBA" id="ARBA00005983"/>
    </source>
</evidence>
<dbReference type="Pfam" id="PF19279">
    <property type="entry name" value="YegS_C"/>
    <property type="match status" value="1"/>
</dbReference>
<dbReference type="Proteomes" id="UP000016638">
    <property type="component" value="Unassembled WGS sequence"/>
</dbReference>
<dbReference type="PROSITE" id="PS50146">
    <property type="entry name" value="DAGK"/>
    <property type="match status" value="1"/>
</dbReference>
<evidence type="ECO:0000256" key="4">
    <source>
        <dbReference type="ARBA" id="ARBA00022741"/>
    </source>
</evidence>
<organism evidence="10 11">
    <name type="scientific">Olsenella profusa F0195</name>
    <dbReference type="NCBI Taxonomy" id="1125712"/>
    <lineage>
        <taxon>Bacteria</taxon>
        <taxon>Bacillati</taxon>
        <taxon>Actinomycetota</taxon>
        <taxon>Coriobacteriia</taxon>
        <taxon>Coriobacteriales</taxon>
        <taxon>Atopobiaceae</taxon>
        <taxon>Olsenella</taxon>
    </lineage>
</organism>
<evidence type="ECO:0000256" key="1">
    <source>
        <dbReference type="ARBA" id="ARBA00001946"/>
    </source>
</evidence>
<dbReference type="GO" id="GO:0008654">
    <property type="term" value="P:phospholipid biosynthetic process"/>
    <property type="evidence" value="ECO:0007669"/>
    <property type="project" value="UniProtKB-KW"/>
</dbReference>
<keyword evidence="7" id="KW-0444">Lipid biosynthesis</keyword>
<dbReference type="InterPro" id="IPR045540">
    <property type="entry name" value="YegS/DAGK_C"/>
</dbReference>
<dbReference type="STRING" id="1125712.HMPREF1316_0176"/>
<keyword evidence="8" id="KW-1208">Phospholipid metabolism</keyword>
<name>U2V6Y6_9ACTN</name>
<dbReference type="eggNOG" id="COG1597">
    <property type="taxonomic scope" value="Bacteria"/>
</dbReference>
<evidence type="ECO:0000256" key="3">
    <source>
        <dbReference type="ARBA" id="ARBA00022679"/>
    </source>
</evidence>
<gene>
    <name evidence="10" type="ORF">HMPREF1316_0176</name>
</gene>
<dbReference type="PATRIC" id="fig|1125712.3.peg.1302"/>